<dbReference type="Gene3D" id="1.10.3230.30">
    <property type="entry name" value="Phage gp6-like head-tail connector protein"/>
    <property type="match status" value="1"/>
</dbReference>
<evidence type="ECO:0008006" key="3">
    <source>
        <dbReference type="Google" id="ProtNLM"/>
    </source>
</evidence>
<accession>A0A059G7R0</accession>
<dbReference type="NCBIfam" id="TIGR02215">
    <property type="entry name" value="phage_chp_gp8"/>
    <property type="match status" value="1"/>
</dbReference>
<dbReference type="AlphaFoldDB" id="A0A059G7R0"/>
<sequence>MTLTVITPPDGEALSLDAAKDYLRIGTDGEDALVTALIAAARARLEAASGLALVTRVLKQSWEGWPGDVTRRGAWLGAGPVTGLVSVAVVDAAEAAELVTGRFRVRAGRLVLRPWMALPVVPEGGRIEAVFEAGYGAAGDVPEDLVLALKLLVLEAYRRGSAGSDLPDEVDAIVSARRGVKL</sequence>
<proteinExistence type="predicted"/>
<dbReference type="OrthoDB" id="8452228at2"/>
<keyword evidence="2" id="KW-1185">Reference proteome</keyword>
<dbReference type="Proteomes" id="UP000024942">
    <property type="component" value="Unassembled WGS sequence"/>
</dbReference>
<dbReference type="eggNOG" id="ENOG5032SBG">
    <property type="taxonomic scope" value="Bacteria"/>
</dbReference>
<dbReference type="STRING" id="1280953.HOC_07872"/>
<dbReference type="InterPro" id="IPR011738">
    <property type="entry name" value="Phage_CHP"/>
</dbReference>
<gene>
    <name evidence="1" type="ORF">HOC_07872</name>
</gene>
<organism evidence="1 2">
    <name type="scientific">Hyphomonas oceanitis SCH89</name>
    <dbReference type="NCBI Taxonomy" id="1280953"/>
    <lineage>
        <taxon>Bacteria</taxon>
        <taxon>Pseudomonadati</taxon>
        <taxon>Pseudomonadota</taxon>
        <taxon>Alphaproteobacteria</taxon>
        <taxon>Hyphomonadales</taxon>
        <taxon>Hyphomonadaceae</taxon>
        <taxon>Hyphomonas</taxon>
    </lineage>
</organism>
<evidence type="ECO:0000313" key="1">
    <source>
        <dbReference type="EMBL" id="KDA02846.1"/>
    </source>
</evidence>
<comment type="caution">
    <text evidence="1">The sequence shown here is derived from an EMBL/GenBank/DDBJ whole genome shotgun (WGS) entry which is preliminary data.</text>
</comment>
<dbReference type="EMBL" id="ARYL01000010">
    <property type="protein sequence ID" value="KDA02846.1"/>
    <property type="molecule type" value="Genomic_DNA"/>
</dbReference>
<evidence type="ECO:0000313" key="2">
    <source>
        <dbReference type="Proteomes" id="UP000024942"/>
    </source>
</evidence>
<name>A0A059G7R0_9PROT</name>
<reference evidence="1 2" key="1">
    <citation type="journal article" date="2014" name="Antonie Van Leeuwenhoek">
        <title>Hyphomonas beringensis sp. nov. and Hyphomonas chukchiensis sp. nov., isolated from surface seawater of the Bering Sea and Chukchi Sea.</title>
        <authorList>
            <person name="Li C."/>
            <person name="Lai Q."/>
            <person name="Li G."/>
            <person name="Dong C."/>
            <person name="Wang J."/>
            <person name="Liao Y."/>
            <person name="Shao Z."/>
        </authorList>
    </citation>
    <scope>NUCLEOTIDE SEQUENCE [LARGE SCALE GENOMIC DNA]</scope>
    <source>
        <strain evidence="1 2">SCH89</strain>
    </source>
</reference>
<dbReference type="RefSeq" id="WP_035537298.1">
    <property type="nucleotide sequence ID" value="NZ_ARYL01000010.1"/>
</dbReference>
<protein>
    <recommendedName>
        <fullName evidence="3">PhiE125 gp8 family phage protein</fullName>
    </recommendedName>
</protein>
<dbReference type="PATRIC" id="fig|1280953.3.peg.1590"/>